<sequence>MERIYLDYAATAPMSQDTIEAYSKGMQQYFGNASSIYTSGRDAQYELMQVRSVLAKSIGAEQDDIIFTSGGTESDNTAILKVAESYKANGRHIITTAVEHKAVLEPMQYLEQQGFTVTYLPVNEYGHVTAEQVAKALTDETILVSIMYGNNETGAINPIEAIGQILAEHQAIFHTDAVQAYGTQTLDVNQLGVDLLSVSAHKIGGPKGMGFLYARPHLKGIRLLLGGNQELKRRAGTQNVPGAIAFKQAVLAYAPVKQSKQYRKLMAYFLEQLNKNGVSFSINGASDIQQSLPHICNLQFPGILAEKLLIQLDLMGVEVAAGSACTAGNTDPSHVLIAMFGEDSPQVTESLRFSIGAQTTIAQLEQVAVKVKQAIEKLRK</sequence>
<evidence type="ECO:0000256" key="8">
    <source>
        <dbReference type="ARBA" id="ARBA00023014"/>
    </source>
</evidence>
<evidence type="ECO:0000313" key="12">
    <source>
        <dbReference type="EMBL" id="RAN63538.1"/>
    </source>
</evidence>
<evidence type="ECO:0000259" key="11">
    <source>
        <dbReference type="Pfam" id="PF00266"/>
    </source>
</evidence>
<dbReference type="FunFam" id="3.40.640.10:FF:000084">
    <property type="entry name" value="IscS-like cysteine desulfurase"/>
    <property type="match status" value="1"/>
</dbReference>
<dbReference type="PIRSF" id="PIRSF005572">
    <property type="entry name" value="NifS"/>
    <property type="match status" value="1"/>
</dbReference>
<feature type="domain" description="Aminotransferase class V" evidence="11">
    <location>
        <begin position="4"/>
        <end position="366"/>
    </location>
</feature>
<keyword evidence="8" id="KW-0411">Iron-sulfur</keyword>
<keyword evidence="5" id="KW-0479">Metal-binding</keyword>
<comment type="caution">
    <text evidence="12">The sequence shown here is derived from an EMBL/GenBank/DDBJ whole genome shotgun (WGS) entry which is preliminary data.</text>
</comment>
<dbReference type="InterPro" id="IPR015422">
    <property type="entry name" value="PyrdxlP-dep_Trfase_small"/>
</dbReference>
<dbReference type="PANTHER" id="PTHR11601">
    <property type="entry name" value="CYSTEINE DESULFURYLASE FAMILY MEMBER"/>
    <property type="match status" value="1"/>
</dbReference>
<dbReference type="Pfam" id="PF00266">
    <property type="entry name" value="Aminotran_5"/>
    <property type="match status" value="1"/>
</dbReference>
<keyword evidence="7" id="KW-0408">Iron</keyword>
<keyword evidence="6" id="KW-0663">Pyridoxal phosphate</keyword>
<dbReference type="SUPFAM" id="SSF53383">
    <property type="entry name" value="PLP-dependent transferases"/>
    <property type="match status" value="1"/>
</dbReference>
<dbReference type="Gene3D" id="1.10.260.50">
    <property type="match status" value="1"/>
</dbReference>
<accession>A0A328KKK6</accession>
<dbReference type="EC" id="2.8.1.7" evidence="3"/>
<dbReference type="PANTHER" id="PTHR11601:SF34">
    <property type="entry name" value="CYSTEINE DESULFURASE"/>
    <property type="match status" value="1"/>
</dbReference>
<keyword evidence="4" id="KW-0808">Transferase</keyword>
<dbReference type="InterPro" id="IPR016454">
    <property type="entry name" value="Cysteine_dSase"/>
</dbReference>
<evidence type="ECO:0000313" key="13">
    <source>
        <dbReference type="Proteomes" id="UP000249099"/>
    </source>
</evidence>
<comment type="cofactor">
    <cofactor evidence="1 10">
        <name>pyridoxal 5'-phosphate</name>
        <dbReference type="ChEBI" id="CHEBI:597326"/>
    </cofactor>
</comment>
<dbReference type="Proteomes" id="UP000249099">
    <property type="component" value="Unassembled WGS sequence"/>
</dbReference>
<dbReference type="InterPro" id="IPR020578">
    <property type="entry name" value="Aminotrans_V_PyrdxlP_BS"/>
</dbReference>
<comment type="similarity">
    <text evidence="2">Belongs to the class-V pyridoxal-phosphate-dependent aminotransferase family. NifS/IscS subfamily.</text>
</comment>
<dbReference type="GO" id="GO:0051536">
    <property type="term" value="F:iron-sulfur cluster binding"/>
    <property type="evidence" value="ECO:0007669"/>
    <property type="project" value="UniProtKB-KW"/>
</dbReference>
<protein>
    <recommendedName>
        <fullName evidence="3">cysteine desulfurase</fullName>
        <ecNumber evidence="3">2.8.1.7</ecNumber>
    </recommendedName>
</protein>
<evidence type="ECO:0000256" key="5">
    <source>
        <dbReference type="ARBA" id="ARBA00022723"/>
    </source>
</evidence>
<organism evidence="12 13">
    <name type="scientific">Dolosigranulum pigrum</name>
    <dbReference type="NCBI Taxonomy" id="29394"/>
    <lineage>
        <taxon>Bacteria</taxon>
        <taxon>Bacillati</taxon>
        <taxon>Bacillota</taxon>
        <taxon>Bacilli</taxon>
        <taxon>Lactobacillales</taxon>
        <taxon>Carnobacteriaceae</taxon>
        <taxon>Dolosigranulum</taxon>
    </lineage>
</organism>
<dbReference type="EMBL" id="NAQV01000015">
    <property type="protein sequence ID" value="RAN63538.1"/>
    <property type="molecule type" value="Genomic_DNA"/>
</dbReference>
<dbReference type="NCBIfam" id="NF002806">
    <property type="entry name" value="PRK02948.1"/>
    <property type="match status" value="1"/>
</dbReference>
<comment type="catalytic activity">
    <reaction evidence="9">
        <text>(sulfur carrier)-H + L-cysteine = (sulfur carrier)-SH + L-alanine</text>
        <dbReference type="Rhea" id="RHEA:43892"/>
        <dbReference type="Rhea" id="RHEA-COMP:14737"/>
        <dbReference type="Rhea" id="RHEA-COMP:14739"/>
        <dbReference type="ChEBI" id="CHEBI:29917"/>
        <dbReference type="ChEBI" id="CHEBI:35235"/>
        <dbReference type="ChEBI" id="CHEBI:57972"/>
        <dbReference type="ChEBI" id="CHEBI:64428"/>
        <dbReference type="EC" id="2.8.1.7"/>
    </reaction>
</comment>
<gene>
    <name evidence="12" type="ORF">B8A44_05290</name>
</gene>
<dbReference type="InterPro" id="IPR000192">
    <property type="entry name" value="Aminotrans_V_dom"/>
</dbReference>
<evidence type="ECO:0000256" key="2">
    <source>
        <dbReference type="ARBA" id="ARBA00006490"/>
    </source>
</evidence>
<dbReference type="GO" id="GO:0031071">
    <property type="term" value="F:cysteine desulfurase activity"/>
    <property type="evidence" value="ECO:0007669"/>
    <property type="project" value="UniProtKB-EC"/>
</dbReference>
<proteinExistence type="inferred from homology"/>
<evidence type="ECO:0000256" key="10">
    <source>
        <dbReference type="RuleBase" id="RU004504"/>
    </source>
</evidence>
<evidence type="ECO:0000256" key="1">
    <source>
        <dbReference type="ARBA" id="ARBA00001933"/>
    </source>
</evidence>
<dbReference type="GO" id="GO:0046872">
    <property type="term" value="F:metal ion binding"/>
    <property type="evidence" value="ECO:0007669"/>
    <property type="project" value="UniProtKB-KW"/>
</dbReference>
<name>A0A328KKK6_9LACT</name>
<evidence type="ECO:0000256" key="4">
    <source>
        <dbReference type="ARBA" id="ARBA00022679"/>
    </source>
</evidence>
<evidence type="ECO:0000256" key="6">
    <source>
        <dbReference type="ARBA" id="ARBA00022898"/>
    </source>
</evidence>
<dbReference type="Gene3D" id="3.90.1150.10">
    <property type="entry name" value="Aspartate Aminotransferase, domain 1"/>
    <property type="match status" value="1"/>
</dbReference>
<dbReference type="RefSeq" id="WP_112790115.1">
    <property type="nucleotide sequence ID" value="NZ_NAQV01000015.1"/>
</dbReference>
<evidence type="ECO:0000256" key="7">
    <source>
        <dbReference type="ARBA" id="ARBA00023004"/>
    </source>
</evidence>
<evidence type="ECO:0000256" key="9">
    <source>
        <dbReference type="ARBA" id="ARBA00050776"/>
    </source>
</evidence>
<reference evidence="12 13" key="1">
    <citation type="submission" date="2017-03" db="EMBL/GenBank/DDBJ databases">
        <title>wgs assembly of Dolosigranulum pigrum KPL CDC strains.</title>
        <authorList>
            <person name="Brugger S.D."/>
            <person name="Pettigrew M."/>
            <person name="Kong Y."/>
            <person name="Lemon K.P."/>
        </authorList>
    </citation>
    <scope>NUCLEOTIDE SEQUENCE [LARGE SCALE GENOMIC DNA]</scope>
    <source>
        <strain evidence="12 13">KPL1931_CDC4294-98</strain>
    </source>
</reference>
<dbReference type="InterPro" id="IPR015421">
    <property type="entry name" value="PyrdxlP-dep_Trfase_major"/>
</dbReference>
<dbReference type="AlphaFoldDB" id="A0A328KKK6"/>
<dbReference type="InterPro" id="IPR015424">
    <property type="entry name" value="PyrdxlP-dep_Trfase"/>
</dbReference>
<dbReference type="Gene3D" id="3.40.640.10">
    <property type="entry name" value="Type I PLP-dependent aspartate aminotransferase-like (Major domain)"/>
    <property type="match status" value="1"/>
</dbReference>
<dbReference type="PROSITE" id="PS00595">
    <property type="entry name" value="AA_TRANSFER_CLASS_5"/>
    <property type="match status" value="1"/>
</dbReference>
<evidence type="ECO:0000256" key="3">
    <source>
        <dbReference type="ARBA" id="ARBA00012239"/>
    </source>
</evidence>